<gene>
    <name evidence="2" type="ORF">NDU88_000353</name>
</gene>
<dbReference type="AlphaFoldDB" id="A0AAV7VT84"/>
<sequence>MVRGLRRDLMLQNFLFGTISTREILNQPGQSQEEACADSASGALEAQPGHRSSMPVKRPGSLDPTWSKQRNRRDARPLCWDCRTRSTHPQQASGK</sequence>
<evidence type="ECO:0000313" key="2">
    <source>
        <dbReference type="EMBL" id="KAJ1204918.1"/>
    </source>
</evidence>
<name>A0AAV7VT84_PLEWA</name>
<feature type="region of interest" description="Disordered" evidence="1">
    <location>
        <begin position="26"/>
        <end position="95"/>
    </location>
</feature>
<protein>
    <submittedName>
        <fullName evidence="2">Uncharacterized protein</fullName>
    </submittedName>
</protein>
<keyword evidence="3" id="KW-1185">Reference proteome</keyword>
<proteinExistence type="predicted"/>
<evidence type="ECO:0000313" key="3">
    <source>
        <dbReference type="Proteomes" id="UP001066276"/>
    </source>
</evidence>
<accession>A0AAV7VT84</accession>
<reference evidence="2" key="1">
    <citation type="journal article" date="2022" name="bioRxiv">
        <title>Sequencing and chromosome-scale assembly of the giantPleurodeles waltlgenome.</title>
        <authorList>
            <person name="Brown T."/>
            <person name="Elewa A."/>
            <person name="Iarovenko S."/>
            <person name="Subramanian E."/>
            <person name="Araus A.J."/>
            <person name="Petzold A."/>
            <person name="Susuki M."/>
            <person name="Suzuki K.-i.T."/>
            <person name="Hayashi T."/>
            <person name="Toyoda A."/>
            <person name="Oliveira C."/>
            <person name="Osipova E."/>
            <person name="Leigh N.D."/>
            <person name="Simon A."/>
            <person name="Yun M.H."/>
        </authorList>
    </citation>
    <scope>NUCLEOTIDE SEQUENCE</scope>
    <source>
        <strain evidence="2">20211129_DDA</strain>
        <tissue evidence="2">Liver</tissue>
    </source>
</reference>
<organism evidence="2 3">
    <name type="scientific">Pleurodeles waltl</name>
    <name type="common">Iberian ribbed newt</name>
    <dbReference type="NCBI Taxonomy" id="8319"/>
    <lineage>
        <taxon>Eukaryota</taxon>
        <taxon>Metazoa</taxon>
        <taxon>Chordata</taxon>
        <taxon>Craniata</taxon>
        <taxon>Vertebrata</taxon>
        <taxon>Euteleostomi</taxon>
        <taxon>Amphibia</taxon>
        <taxon>Batrachia</taxon>
        <taxon>Caudata</taxon>
        <taxon>Salamandroidea</taxon>
        <taxon>Salamandridae</taxon>
        <taxon>Pleurodelinae</taxon>
        <taxon>Pleurodeles</taxon>
    </lineage>
</organism>
<dbReference type="EMBL" id="JANPWB010000002">
    <property type="protein sequence ID" value="KAJ1204918.1"/>
    <property type="molecule type" value="Genomic_DNA"/>
</dbReference>
<dbReference type="Proteomes" id="UP001066276">
    <property type="component" value="Chromosome 1_2"/>
</dbReference>
<comment type="caution">
    <text evidence="2">The sequence shown here is derived from an EMBL/GenBank/DDBJ whole genome shotgun (WGS) entry which is preliminary data.</text>
</comment>
<evidence type="ECO:0000256" key="1">
    <source>
        <dbReference type="SAM" id="MobiDB-lite"/>
    </source>
</evidence>